<name>A0A812PYT7_SYMPI</name>
<sequence length="193" mass="21364">MPPVPVITLPKTTQAEHYVIHSDTGTPTVSVAGLQRQRRRDTLNRRKPSPTCEGLAKLKSSEAQESSETLELEPAAASAECESVRASPTSQLRRENDVLRMQVQTLREVQEQTAEIHWQVISNIVAERNLYESRWREATDRAEVAEAQATRTTTAANPVAASRAPSVTEAMPPAPRLSLPARVYTLTPSLCRR</sequence>
<accession>A0A812PYT7</accession>
<evidence type="ECO:0000313" key="3">
    <source>
        <dbReference type="Proteomes" id="UP000649617"/>
    </source>
</evidence>
<dbReference type="Proteomes" id="UP000649617">
    <property type="component" value="Unassembled WGS sequence"/>
</dbReference>
<comment type="caution">
    <text evidence="2">The sequence shown here is derived from an EMBL/GenBank/DDBJ whole genome shotgun (WGS) entry which is preliminary data.</text>
</comment>
<organism evidence="2 3">
    <name type="scientific">Symbiodinium pilosum</name>
    <name type="common">Dinoflagellate</name>
    <dbReference type="NCBI Taxonomy" id="2952"/>
    <lineage>
        <taxon>Eukaryota</taxon>
        <taxon>Sar</taxon>
        <taxon>Alveolata</taxon>
        <taxon>Dinophyceae</taxon>
        <taxon>Suessiales</taxon>
        <taxon>Symbiodiniaceae</taxon>
        <taxon>Symbiodinium</taxon>
    </lineage>
</organism>
<feature type="region of interest" description="Disordered" evidence="1">
    <location>
        <begin position="35"/>
        <end position="67"/>
    </location>
</feature>
<gene>
    <name evidence="2" type="ORF">SPIL2461_LOCUS8964</name>
</gene>
<feature type="non-terminal residue" evidence="2">
    <location>
        <position position="1"/>
    </location>
</feature>
<feature type="compositionally biased region" description="Low complexity" evidence="1">
    <location>
        <begin position="147"/>
        <end position="156"/>
    </location>
</feature>
<reference evidence="2" key="1">
    <citation type="submission" date="2021-02" db="EMBL/GenBank/DDBJ databases">
        <authorList>
            <person name="Dougan E. K."/>
            <person name="Rhodes N."/>
            <person name="Thang M."/>
            <person name="Chan C."/>
        </authorList>
    </citation>
    <scope>NUCLEOTIDE SEQUENCE</scope>
</reference>
<protein>
    <submittedName>
        <fullName evidence="2">Uncharacterized protein</fullName>
    </submittedName>
</protein>
<evidence type="ECO:0000256" key="1">
    <source>
        <dbReference type="SAM" id="MobiDB-lite"/>
    </source>
</evidence>
<dbReference type="EMBL" id="CAJNIZ010015102">
    <property type="protein sequence ID" value="CAE7369395.1"/>
    <property type="molecule type" value="Genomic_DNA"/>
</dbReference>
<evidence type="ECO:0000313" key="2">
    <source>
        <dbReference type="EMBL" id="CAE7369395.1"/>
    </source>
</evidence>
<dbReference type="OrthoDB" id="445510at2759"/>
<feature type="region of interest" description="Disordered" evidence="1">
    <location>
        <begin position="147"/>
        <end position="173"/>
    </location>
</feature>
<proteinExistence type="predicted"/>
<dbReference type="AlphaFoldDB" id="A0A812PYT7"/>
<keyword evidence="3" id="KW-1185">Reference proteome</keyword>